<keyword evidence="4 6" id="KW-1133">Transmembrane helix</keyword>
<dbReference type="PANTHER" id="PTHR21716:SF4">
    <property type="entry name" value="TRANSMEMBRANE PROTEIN 245"/>
    <property type="match status" value="1"/>
</dbReference>
<evidence type="ECO:0000256" key="3">
    <source>
        <dbReference type="ARBA" id="ARBA00022692"/>
    </source>
</evidence>
<dbReference type="AlphaFoldDB" id="A0A0G0JFM9"/>
<protein>
    <submittedName>
        <fullName evidence="7">Putative permease</fullName>
    </submittedName>
</protein>
<dbReference type="EMBL" id="LBSX01000018">
    <property type="protein sequence ID" value="KKQ26956.1"/>
    <property type="molecule type" value="Genomic_DNA"/>
</dbReference>
<name>A0A0G0JFM9_9BACT</name>
<dbReference type="PANTHER" id="PTHR21716">
    <property type="entry name" value="TRANSMEMBRANE PROTEIN"/>
    <property type="match status" value="1"/>
</dbReference>
<comment type="subcellular location">
    <subcellularLocation>
        <location evidence="1">Membrane</location>
        <topology evidence="1">Multi-pass membrane protein</topology>
    </subcellularLocation>
</comment>
<gene>
    <name evidence="7" type="ORF">US42_C0018G0030</name>
</gene>
<dbReference type="STRING" id="1619046.US42_C0018G0030"/>
<feature type="transmembrane region" description="Helical" evidence="6">
    <location>
        <begin position="210"/>
        <end position="231"/>
    </location>
</feature>
<feature type="transmembrane region" description="Helical" evidence="6">
    <location>
        <begin position="156"/>
        <end position="174"/>
    </location>
</feature>
<evidence type="ECO:0000256" key="4">
    <source>
        <dbReference type="ARBA" id="ARBA00022989"/>
    </source>
</evidence>
<dbReference type="Proteomes" id="UP000034849">
    <property type="component" value="Unassembled WGS sequence"/>
</dbReference>
<feature type="transmembrane region" description="Helical" evidence="6">
    <location>
        <begin position="275"/>
        <end position="296"/>
    </location>
</feature>
<feature type="transmembrane region" description="Helical" evidence="6">
    <location>
        <begin position="12"/>
        <end position="30"/>
    </location>
</feature>
<evidence type="ECO:0000256" key="5">
    <source>
        <dbReference type="ARBA" id="ARBA00023136"/>
    </source>
</evidence>
<evidence type="ECO:0000256" key="6">
    <source>
        <dbReference type="SAM" id="Phobius"/>
    </source>
</evidence>
<evidence type="ECO:0000313" key="7">
    <source>
        <dbReference type="EMBL" id="KKQ26956.1"/>
    </source>
</evidence>
<dbReference type="Pfam" id="PF01594">
    <property type="entry name" value="AI-2E_transport"/>
    <property type="match status" value="1"/>
</dbReference>
<comment type="caution">
    <text evidence="7">The sequence shown here is derived from an EMBL/GenBank/DDBJ whole genome shotgun (WGS) entry which is preliminary data.</text>
</comment>
<proteinExistence type="inferred from homology"/>
<accession>A0A0G0JFM9</accession>
<evidence type="ECO:0000256" key="1">
    <source>
        <dbReference type="ARBA" id="ARBA00004141"/>
    </source>
</evidence>
<reference evidence="7 8" key="1">
    <citation type="journal article" date="2015" name="Nature">
        <title>rRNA introns, odd ribosomes, and small enigmatic genomes across a large radiation of phyla.</title>
        <authorList>
            <person name="Brown C.T."/>
            <person name="Hug L.A."/>
            <person name="Thomas B.C."/>
            <person name="Sharon I."/>
            <person name="Castelle C.J."/>
            <person name="Singh A."/>
            <person name="Wilkins M.J."/>
            <person name="Williams K.H."/>
            <person name="Banfield J.F."/>
        </authorList>
    </citation>
    <scope>NUCLEOTIDE SEQUENCE [LARGE SCALE GENOMIC DNA]</scope>
</reference>
<dbReference type="PATRIC" id="fig|1619046.3.peg.992"/>
<organism evidence="7 8">
    <name type="scientific">Candidatus Magasanikbacteria bacterium GW2011_GWC2_37_14</name>
    <dbReference type="NCBI Taxonomy" id="1619046"/>
    <lineage>
        <taxon>Bacteria</taxon>
        <taxon>Candidatus Magasanikiibacteriota</taxon>
    </lineage>
</organism>
<feature type="transmembrane region" description="Helical" evidence="6">
    <location>
        <begin position="63"/>
        <end position="88"/>
    </location>
</feature>
<evidence type="ECO:0000256" key="2">
    <source>
        <dbReference type="ARBA" id="ARBA00009773"/>
    </source>
</evidence>
<sequence length="352" mass="39687">MPTNTNFIKMRSVFFFSLIIILGIILLYIFRPFFYPIFWAAIIAITFNPLYKKIHHFLKWPILSSIISLVLVFIILFIPLILLSTLVVNESVGLYEQASSGNWIGQVKNASHWFDNTPFASLSNQIEANWSKYAESAAKNVSLFLFDNIKSITQNSVRFIFLLFIMFYSLFFFFKDGGRILKKIMHLSPLGDIYEEMLCHRFTSTARATLKGTFIVGTIQGILGGILFWIVGIKGALIWGVIMTALSIVPGVGCSIVWFPTAIIMLILGNTWEGLTMLVVGMLIISTIDNLLRPVLVGKDSQMHPLIVLLSTLGGIFMFGISGFVIGPVFCALFLAVINIYEHHYRMDLNKN</sequence>
<evidence type="ECO:0000313" key="8">
    <source>
        <dbReference type="Proteomes" id="UP000034849"/>
    </source>
</evidence>
<keyword evidence="3 6" id="KW-0812">Transmembrane</keyword>
<dbReference type="GO" id="GO:0016020">
    <property type="term" value="C:membrane"/>
    <property type="evidence" value="ECO:0007669"/>
    <property type="project" value="UniProtKB-SubCell"/>
</dbReference>
<feature type="transmembrane region" description="Helical" evidence="6">
    <location>
        <begin position="36"/>
        <end position="51"/>
    </location>
</feature>
<feature type="transmembrane region" description="Helical" evidence="6">
    <location>
        <begin position="237"/>
        <end position="268"/>
    </location>
</feature>
<feature type="transmembrane region" description="Helical" evidence="6">
    <location>
        <begin position="316"/>
        <end position="341"/>
    </location>
</feature>
<keyword evidence="5 6" id="KW-0472">Membrane</keyword>
<comment type="similarity">
    <text evidence="2">Belongs to the autoinducer-2 exporter (AI-2E) (TC 2.A.86) family.</text>
</comment>
<dbReference type="InterPro" id="IPR002549">
    <property type="entry name" value="AI-2E-like"/>
</dbReference>